<accession>A0A0E9TM48</accession>
<sequence>MALVMNAAKPFGNKSLSLSVTLPTLSLSSVSGDWHVRLYCTE</sequence>
<reference evidence="1" key="2">
    <citation type="journal article" date="2015" name="Fish Shellfish Immunol.">
        <title>Early steps in the European eel (Anguilla anguilla)-Vibrio vulnificus interaction in the gills: Role of the RtxA13 toxin.</title>
        <authorList>
            <person name="Callol A."/>
            <person name="Pajuelo D."/>
            <person name="Ebbesson L."/>
            <person name="Teles M."/>
            <person name="MacKenzie S."/>
            <person name="Amaro C."/>
        </authorList>
    </citation>
    <scope>NUCLEOTIDE SEQUENCE</scope>
</reference>
<name>A0A0E9TM48_ANGAN</name>
<organism evidence="1">
    <name type="scientific">Anguilla anguilla</name>
    <name type="common">European freshwater eel</name>
    <name type="synonym">Muraena anguilla</name>
    <dbReference type="NCBI Taxonomy" id="7936"/>
    <lineage>
        <taxon>Eukaryota</taxon>
        <taxon>Metazoa</taxon>
        <taxon>Chordata</taxon>
        <taxon>Craniata</taxon>
        <taxon>Vertebrata</taxon>
        <taxon>Euteleostomi</taxon>
        <taxon>Actinopterygii</taxon>
        <taxon>Neopterygii</taxon>
        <taxon>Teleostei</taxon>
        <taxon>Anguilliformes</taxon>
        <taxon>Anguillidae</taxon>
        <taxon>Anguilla</taxon>
    </lineage>
</organism>
<dbReference type="EMBL" id="GBXM01054030">
    <property type="protein sequence ID" value="JAH54547.1"/>
    <property type="molecule type" value="Transcribed_RNA"/>
</dbReference>
<evidence type="ECO:0000313" key="1">
    <source>
        <dbReference type="EMBL" id="JAH54547.1"/>
    </source>
</evidence>
<dbReference type="AlphaFoldDB" id="A0A0E9TM48"/>
<reference evidence="1" key="1">
    <citation type="submission" date="2014-11" db="EMBL/GenBank/DDBJ databases">
        <authorList>
            <person name="Amaro Gonzalez C."/>
        </authorList>
    </citation>
    <scope>NUCLEOTIDE SEQUENCE</scope>
</reference>
<protein>
    <submittedName>
        <fullName evidence="1">Uncharacterized protein</fullName>
    </submittedName>
</protein>
<proteinExistence type="predicted"/>